<evidence type="ECO:0000313" key="6">
    <source>
        <dbReference type="EMBL" id="KAL1885627.1"/>
    </source>
</evidence>
<comment type="caution">
    <text evidence="6">The sequence shown here is derived from an EMBL/GenBank/DDBJ whole genome shotgun (WGS) entry which is preliminary data.</text>
</comment>
<dbReference type="Proteomes" id="UP001583193">
    <property type="component" value="Unassembled WGS sequence"/>
</dbReference>
<dbReference type="CDD" id="cd12148">
    <property type="entry name" value="fungal_TF_MHR"/>
    <property type="match status" value="1"/>
</dbReference>
<dbReference type="InterPro" id="IPR007219">
    <property type="entry name" value="XnlR_reg_dom"/>
</dbReference>
<organism evidence="6 7">
    <name type="scientific">Paecilomyces lecythidis</name>
    <dbReference type="NCBI Taxonomy" id="3004212"/>
    <lineage>
        <taxon>Eukaryota</taxon>
        <taxon>Fungi</taxon>
        <taxon>Dikarya</taxon>
        <taxon>Ascomycota</taxon>
        <taxon>Pezizomycotina</taxon>
        <taxon>Eurotiomycetes</taxon>
        <taxon>Eurotiomycetidae</taxon>
        <taxon>Eurotiales</taxon>
        <taxon>Thermoascaceae</taxon>
        <taxon>Paecilomyces</taxon>
    </lineage>
</organism>
<reference evidence="6 7" key="1">
    <citation type="journal article" date="2024" name="IMA Fungus">
        <title>IMA Genome - F19 : A genome assembly and annotation guide to empower mycologists, including annotated draft genome sequences of Ceratocystis pirilliformis, Diaporthe australafricana, Fusarium ophioides, Paecilomyces lecythidis, and Sporothrix stenoceras.</title>
        <authorList>
            <person name="Aylward J."/>
            <person name="Wilson A.M."/>
            <person name="Visagie C.M."/>
            <person name="Spraker J."/>
            <person name="Barnes I."/>
            <person name="Buitendag C."/>
            <person name="Ceriani C."/>
            <person name="Del Mar Angel L."/>
            <person name="du Plessis D."/>
            <person name="Fuchs T."/>
            <person name="Gasser K."/>
            <person name="Kramer D."/>
            <person name="Li W."/>
            <person name="Munsamy K."/>
            <person name="Piso A."/>
            <person name="Price J.L."/>
            <person name="Sonnekus B."/>
            <person name="Thomas C."/>
            <person name="van der Nest A."/>
            <person name="van Dijk A."/>
            <person name="van Heerden A."/>
            <person name="van Vuuren N."/>
            <person name="Yilmaz N."/>
            <person name="Duong T.A."/>
            <person name="van der Merwe N.A."/>
            <person name="Wingfield M.J."/>
            <person name="Wingfield B.D."/>
        </authorList>
    </citation>
    <scope>NUCLEOTIDE SEQUENCE [LARGE SCALE GENOMIC DNA]</scope>
    <source>
        <strain evidence="6 7">CMW 18167</strain>
    </source>
</reference>
<dbReference type="InterPro" id="IPR050613">
    <property type="entry name" value="Sec_Metabolite_Reg"/>
</dbReference>
<evidence type="ECO:0000313" key="7">
    <source>
        <dbReference type="Proteomes" id="UP001583193"/>
    </source>
</evidence>
<evidence type="ECO:0000256" key="4">
    <source>
        <dbReference type="ARBA" id="ARBA00023242"/>
    </source>
</evidence>
<sequence>MFEIGLHREPELNNFRCPPTFLLESRRRLFAAAYQLDKTIGTLLGRPPRISWRYSDCRMPLDISDEALAGDLDLVNDAQNFLDGEGWNTERTFQRASWIRVRFIISTFREEILELSLQRASPERMLTYYSRDVSRRCFEAWELLPDHLRYTPACWDTDLPVGVKLMLVISYLAYLYNEFLVQKLLVQGDSVAAKTSLLNVSSTILSTVLTLGKQQERSVDIRCDFNWTILLYGFSSASVLVKGLQRAEIQQPIQSHRSRSALIRDLSVFISHLEAMARPGQRNHILLGRAARAFARIVDEILEPRSAAEEASQSVHRNFGNENETSPFLDLDELEFLDMIDFTATLNQTMF</sequence>
<dbReference type="PANTHER" id="PTHR31001:SF82">
    <property type="entry name" value="ZN(II)2CYS6 TRANSCRIPTION FACTOR (EUROFUNG)"/>
    <property type="match status" value="1"/>
</dbReference>
<dbReference type="Pfam" id="PF04082">
    <property type="entry name" value="Fungal_trans"/>
    <property type="match status" value="1"/>
</dbReference>
<proteinExistence type="predicted"/>
<feature type="domain" description="Xylanolytic transcriptional activator regulatory" evidence="5">
    <location>
        <begin position="4"/>
        <end position="67"/>
    </location>
</feature>
<keyword evidence="7" id="KW-1185">Reference proteome</keyword>
<protein>
    <recommendedName>
        <fullName evidence="5">Xylanolytic transcriptional activator regulatory domain-containing protein</fullName>
    </recommendedName>
</protein>
<evidence type="ECO:0000256" key="3">
    <source>
        <dbReference type="ARBA" id="ARBA00023163"/>
    </source>
</evidence>
<gene>
    <name evidence="6" type="ORF">Plec18167_001122</name>
</gene>
<accession>A0ABR3YCW5</accession>
<name>A0ABR3YCW5_9EURO</name>
<keyword evidence="4" id="KW-0539">Nucleus</keyword>
<keyword evidence="2" id="KW-0805">Transcription regulation</keyword>
<comment type="subcellular location">
    <subcellularLocation>
        <location evidence="1">Nucleus</location>
    </subcellularLocation>
</comment>
<evidence type="ECO:0000259" key="5">
    <source>
        <dbReference type="Pfam" id="PF04082"/>
    </source>
</evidence>
<dbReference type="PANTHER" id="PTHR31001">
    <property type="entry name" value="UNCHARACTERIZED TRANSCRIPTIONAL REGULATORY PROTEIN"/>
    <property type="match status" value="1"/>
</dbReference>
<evidence type="ECO:0000256" key="1">
    <source>
        <dbReference type="ARBA" id="ARBA00004123"/>
    </source>
</evidence>
<dbReference type="EMBL" id="JAVDPF010000002">
    <property type="protein sequence ID" value="KAL1885627.1"/>
    <property type="molecule type" value="Genomic_DNA"/>
</dbReference>
<evidence type="ECO:0000256" key="2">
    <source>
        <dbReference type="ARBA" id="ARBA00023015"/>
    </source>
</evidence>
<keyword evidence="3" id="KW-0804">Transcription</keyword>